<dbReference type="SUPFAM" id="SSF53474">
    <property type="entry name" value="alpha/beta-Hydrolases"/>
    <property type="match status" value="1"/>
</dbReference>
<dbReference type="Pfam" id="PF12146">
    <property type="entry name" value="Hydrolase_4"/>
    <property type="match status" value="1"/>
</dbReference>
<sequence length="291" mass="32503">MAKAHKKGTPVQVLLTPNYILTTGKILTFLSPYLATRFAAWLFLKPFRYSLPKREKEMDTLFLEETATVTSINRKIVIYKNTSANSGKKILLAHGWSGRGTQMPDIALTLIKEGYEVFSFDAPAHGKAPGKMSMMPYFIDSIHFIDKIYGPFYGAVGHSLGGMSLLKAIKNKSSFQKLVIIGTANSVTHITREFAQNMQLNLKVAKKMKSYFDKKFGEDMDNLSGAFSALKVKIPTLVIHDEDDVDVHVSSAYEIKNNLKNGELFITKGLGHRKVLGNIEVINKITTFFEA</sequence>
<dbReference type="RefSeq" id="WP_146830941.1">
    <property type="nucleotide sequence ID" value="NZ_CP042476.1"/>
</dbReference>
<keyword evidence="3" id="KW-1185">Reference proteome</keyword>
<name>A0A5B8YGQ6_9FLAO</name>
<keyword evidence="2" id="KW-0378">Hydrolase</keyword>
<gene>
    <name evidence="2" type="ORF">FK178_03235</name>
</gene>
<proteinExistence type="predicted"/>
<dbReference type="Gene3D" id="3.40.50.1820">
    <property type="entry name" value="alpha/beta hydrolase"/>
    <property type="match status" value="1"/>
</dbReference>
<dbReference type="OrthoDB" id="9785847at2"/>
<dbReference type="KEGG" id="anp:FK178_03235"/>
<dbReference type="GO" id="GO:0016787">
    <property type="term" value="F:hydrolase activity"/>
    <property type="evidence" value="ECO:0007669"/>
    <property type="project" value="UniProtKB-KW"/>
</dbReference>
<reference evidence="2 3" key="1">
    <citation type="submission" date="2019-08" db="EMBL/GenBank/DDBJ databases">
        <title>Antarcticibacterium arcticum sp. nov., a bacterium isolated from marine sediment of the Canadian Beaufort Sea.</title>
        <authorList>
            <person name="Lee Y.M."/>
            <person name="Baek K."/>
            <person name="Lee D.-H."/>
            <person name="Shin S.C."/>
            <person name="Jin Y.K."/>
            <person name="Park Y."/>
        </authorList>
    </citation>
    <scope>NUCLEOTIDE SEQUENCE [LARGE SCALE GENOMIC DNA]</scope>
    <source>
        <strain evidence="2 3">PAMC 28998</strain>
    </source>
</reference>
<evidence type="ECO:0000259" key="1">
    <source>
        <dbReference type="Pfam" id="PF12146"/>
    </source>
</evidence>
<dbReference type="EMBL" id="CP042476">
    <property type="protein sequence ID" value="QED36781.1"/>
    <property type="molecule type" value="Genomic_DNA"/>
</dbReference>
<dbReference type="InterPro" id="IPR022742">
    <property type="entry name" value="Hydrolase_4"/>
</dbReference>
<evidence type="ECO:0000313" key="3">
    <source>
        <dbReference type="Proteomes" id="UP000321954"/>
    </source>
</evidence>
<dbReference type="Proteomes" id="UP000321954">
    <property type="component" value="Chromosome"/>
</dbReference>
<feature type="domain" description="Serine aminopeptidase S33" evidence="1">
    <location>
        <begin position="88"/>
        <end position="206"/>
    </location>
</feature>
<evidence type="ECO:0000313" key="2">
    <source>
        <dbReference type="EMBL" id="QED36781.1"/>
    </source>
</evidence>
<accession>A0A5B8YGQ6</accession>
<protein>
    <submittedName>
        <fullName evidence="2">Alpha/beta hydrolase</fullName>
    </submittedName>
</protein>
<dbReference type="AlphaFoldDB" id="A0A5B8YGQ6"/>
<organism evidence="2 3">
    <name type="scientific">Antarcticibacterium arcticum</name>
    <dbReference type="NCBI Taxonomy" id="2585771"/>
    <lineage>
        <taxon>Bacteria</taxon>
        <taxon>Pseudomonadati</taxon>
        <taxon>Bacteroidota</taxon>
        <taxon>Flavobacteriia</taxon>
        <taxon>Flavobacteriales</taxon>
        <taxon>Flavobacteriaceae</taxon>
        <taxon>Antarcticibacterium</taxon>
    </lineage>
</organism>
<dbReference type="InterPro" id="IPR029058">
    <property type="entry name" value="AB_hydrolase_fold"/>
</dbReference>